<evidence type="ECO:0000256" key="1">
    <source>
        <dbReference type="SAM" id="Phobius"/>
    </source>
</evidence>
<dbReference type="EMBL" id="CP074694">
    <property type="protein sequence ID" value="QVL34732.1"/>
    <property type="molecule type" value="Genomic_DNA"/>
</dbReference>
<dbReference type="AlphaFoldDB" id="A0A8E6EXC3"/>
<protein>
    <submittedName>
        <fullName evidence="2">Uncharacterized protein</fullName>
    </submittedName>
</protein>
<accession>A0A8E6EXC3</accession>
<dbReference type="KEGG" id="tsph:KIH39_12730"/>
<reference evidence="2" key="1">
    <citation type="submission" date="2021-05" db="EMBL/GenBank/DDBJ databases">
        <title>Complete genome sequence of the cellulolytic planctomycete Telmatocola sphagniphila SP2T and characterization of the first cellulase from planctomycetes.</title>
        <authorList>
            <person name="Rakitin A.L."/>
            <person name="Beletsky A.V."/>
            <person name="Naumoff D.G."/>
            <person name="Kulichevskaya I.S."/>
            <person name="Mardanov A.V."/>
            <person name="Ravin N.V."/>
            <person name="Dedysh S.N."/>
        </authorList>
    </citation>
    <scope>NUCLEOTIDE SEQUENCE</scope>
    <source>
        <strain evidence="2">SP2T</strain>
    </source>
</reference>
<proteinExistence type="predicted"/>
<feature type="transmembrane region" description="Helical" evidence="1">
    <location>
        <begin position="43"/>
        <end position="64"/>
    </location>
</feature>
<organism evidence="2 3">
    <name type="scientific">Telmatocola sphagniphila</name>
    <dbReference type="NCBI Taxonomy" id="1123043"/>
    <lineage>
        <taxon>Bacteria</taxon>
        <taxon>Pseudomonadati</taxon>
        <taxon>Planctomycetota</taxon>
        <taxon>Planctomycetia</taxon>
        <taxon>Gemmatales</taxon>
        <taxon>Gemmataceae</taxon>
    </lineage>
</organism>
<sequence length="68" mass="7061">MEKGLCIGSMAVAGLLLLVFLLDLLLGFPFSRAGGSGFSSPYSLVDICGILGSGILGYLAFNAYQDVK</sequence>
<keyword evidence="1" id="KW-1133">Transmembrane helix</keyword>
<evidence type="ECO:0000313" key="3">
    <source>
        <dbReference type="Proteomes" id="UP000676194"/>
    </source>
</evidence>
<name>A0A8E6EXC3_9BACT</name>
<dbReference type="Proteomes" id="UP000676194">
    <property type="component" value="Chromosome"/>
</dbReference>
<dbReference type="RefSeq" id="WP_213500015.1">
    <property type="nucleotide sequence ID" value="NZ_CP074694.1"/>
</dbReference>
<evidence type="ECO:0000313" key="2">
    <source>
        <dbReference type="EMBL" id="QVL34732.1"/>
    </source>
</evidence>
<gene>
    <name evidence="2" type="ORF">KIH39_12730</name>
</gene>
<keyword evidence="1" id="KW-0812">Transmembrane</keyword>
<keyword evidence="1" id="KW-0472">Membrane</keyword>
<keyword evidence="3" id="KW-1185">Reference proteome</keyword>